<keyword evidence="3" id="KW-1185">Reference proteome</keyword>
<dbReference type="AlphaFoldDB" id="A0A8J8TR80"/>
<sequence length="302" mass="32938">MVGTETNSRDRGQIILIGAITLAFIILGIVVVFNGILYTEALSSGSSSQIATDVSTVEYELADGVGGIAHYENVEGNGKSLDDYEVNLTRYIDDPGGFDDQYRNSTANSRPVATNVSFNETVKDATVVTEDVEDGEIEDINSSIGHFELNLTPTTDKELAISAMPEDGDTTTVTITSDEDTFSVDGSNCDINGDQARFDLVAGDVDLRVEDNCDAEEVEYLEDNLSIIDRDKSYETIEISDEEDPTEGTFELVVKGDEELDPQGLIEETYYGAWSVTVDVAYDSHDASYERTQRISVYGGDE</sequence>
<dbReference type="EMBL" id="PHNJ01000008">
    <property type="protein sequence ID" value="TYL37690.1"/>
    <property type="molecule type" value="Genomic_DNA"/>
</dbReference>
<organism evidence="2 3">
    <name type="scientific">Natronococcus pandeyae</name>
    <dbReference type="NCBI Taxonomy" id="2055836"/>
    <lineage>
        <taxon>Archaea</taxon>
        <taxon>Methanobacteriati</taxon>
        <taxon>Methanobacteriota</taxon>
        <taxon>Stenosarchaea group</taxon>
        <taxon>Halobacteria</taxon>
        <taxon>Halobacteriales</taxon>
        <taxon>Natrialbaceae</taxon>
        <taxon>Natronococcus</taxon>
    </lineage>
</organism>
<keyword evidence="1" id="KW-0472">Membrane</keyword>
<reference evidence="2" key="1">
    <citation type="submission" date="2017-11" db="EMBL/GenBank/DDBJ databases">
        <authorList>
            <person name="Kajale S.C."/>
            <person name="Sharma A."/>
        </authorList>
    </citation>
    <scope>NUCLEOTIDE SEQUENCE</scope>
    <source>
        <strain evidence="2">LS1_42</strain>
    </source>
</reference>
<keyword evidence="1" id="KW-0812">Transmembrane</keyword>
<dbReference type="OrthoDB" id="169896at2157"/>
<evidence type="ECO:0000313" key="2">
    <source>
        <dbReference type="EMBL" id="TYL37690.1"/>
    </source>
</evidence>
<dbReference type="Proteomes" id="UP000766904">
    <property type="component" value="Unassembled WGS sequence"/>
</dbReference>
<dbReference type="RefSeq" id="WP_148858855.1">
    <property type="nucleotide sequence ID" value="NZ_PHNJ01000008.1"/>
</dbReference>
<evidence type="ECO:0000313" key="3">
    <source>
        <dbReference type="Proteomes" id="UP000766904"/>
    </source>
</evidence>
<gene>
    <name evidence="2" type="ORF">CV102_15240</name>
</gene>
<keyword evidence="1" id="KW-1133">Transmembrane helix</keyword>
<evidence type="ECO:0000256" key="1">
    <source>
        <dbReference type="SAM" id="Phobius"/>
    </source>
</evidence>
<feature type="transmembrane region" description="Helical" evidence="1">
    <location>
        <begin position="12"/>
        <end position="38"/>
    </location>
</feature>
<name>A0A8J8TR80_9EURY</name>
<comment type="caution">
    <text evidence="2">The sequence shown here is derived from an EMBL/GenBank/DDBJ whole genome shotgun (WGS) entry which is preliminary data.</text>
</comment>
<proteinExistence type="predicted"/>
<protein>
    <submittedName>
        <fullName evidence="2">Uncharacterized protein</fullName>
    </submittedName>
</protein>
<accession>A0A8J8TR80</accession>